<proteinExistence type="inferred from homology"/>
<dbReference type="PANTHER" id="PTHR38425">
    <property type="entry name" value="LONG CHRONOLOGICAL LIFESPAN PROTEIN 2"/>
    <property type="match status" value="1"/>
</dbReference>
<comment type="caution">
    <text evidence="5">The sequence shown here is derived from an EMBL/GenBank/DDBJ whole genome shotgun (WGS) entry which is preliminary data.</text>
</comment>
<dbReference type="Proteomes" id="UP000567179">
    <property type="component" value="Unassembled WGS sequence"/>
</dbReference>
<evidence type="ECO:0000256" key="4">
    <source>
        <dbReference type="SAM" id="SignalP"/>
    </source>
</evidence>
<gene>
    <name evidence="5" type="ORF">D9619_000680</name>
</gene>
<organism evidence="5 6">
    <name type="scientific">Psilocybe cf. subviscida</name>
    <dbReference type="NCBI Taxonomy" id="2480587"/>
    <lineage>
        <taxon>Eukaryota</taxon>
        <taxon>Fungi</taxon>
        <taxon>Dikarya</taxon>
        <taxon>Basidiomycota</taxon>
        <taxon>Agaricomycotina</taxon>
        <taxon>Agaricomycetes</taxon>
        <taxon>Agaricomycetidae</taxon>
        <taxon>Agaricales</taxon>
        <taxon>Agaricineae</taxon>
        <taxon>Strophariaceae</taxon>
        <taxon>Psilocybe</taxon>
    </lineage>
</organism>
<dbReference type="GO" id="GO:0036503">
    <property type="term" value="P:ERAD pathway"/>
    <property type="evidence" value="ECO:0007669"/>
    <property type="project" value="TreeGrafter"/>
</dbReference>
<accession>A0A8H5F226</accession>
<comment type="similarity">
    <text evidence="1">Belongs to the LCL2 family.</text>
</comment>
<evidence type="ECO:0000256" key="2">
    <source>
        <dbReference type="ARBA" id="ARBA00018534"/>
    </source>
</evidence>
<dbReference type="EMBL" id="JAACJJ010000028">
    <property type="protein sequence ID" value="KAF5320804.1"/>
    <property type="molecule type" value="Genomic_DNA"/>
</dbReference>
<keyword evidence="3 4" id="KW-0732">Signal</keyword>
<keyword evidence="6" id="KW-1185">Reference proteome</keyword>
<evidence type="ECO:0000313" key="6">
    <source>
        <dbReference type="Proteomes" id="UP000567179"/>
    </source>
</evidence>
<dbReference type="AlphaFoldDB" id="A0A8H5F226"/>
<dbReference type="InterPro" id="IPR034543">
    <property type="entry name" value="LCL2"/>
</dbReference>
<dbReference type="PANTHER" id="PTHR38425:SF1">
    <property type="entry name" value="LONG CHRONOLOGICAL LIFESPAN PROTEIN 2"/>
    <property type="match status" value="1"/>
</dbReference>
<dbReference type="OrthoDB" id="2234316at2759"/>
<name>A0A8H5F226_9AGAR</name>
<feature type="chain" id="PRO_5034742091" description="Long chronological lifespan protein 2" evidence="4">
    <location>
        <begin position="24"/>
        <end position="125"/>
    </location>
</feature>
<reference evidence="5 6" key="1">
    <citation type="journal article" date="2020" name="ISME J.">
        <title>Uncovering the hidden diversity of litter-decomposition mechanisms in mushroom-forming fungi.</title>
        <authorList>
            <person name="Floudas D."/>
            <person name="Bentzer J."/>
            <person name="Ahren D."/>
            <person name="Johansson T."/>
            <person name="Persson P."/>
            <person name="Tunlid A."/>
        </authorList>
    </citation>
    <scope>NUCLEOTIDE SEQUENCE [LARGE SCALE GENOMIC DNA]</scope>
    <source>
        <strain evidence="5 6">CBS 101986</strain>
    </source>
</reference>
<evidence type="ECO:0000313" key="5">
    <source>
        <dbReference type="EMBL" id="KAF5320804.1"/>
    </source>
</evidence>
<feature type="signal peptide" evidence="4">
    <location>
        <begin position="1"/>
        <end position="23"/>
    </location>
</feature>
<evidence type="ECO:0000256" key="1">
    <source>
        <dbReference type="ARBA" id="ARBA00010545"/>
    </source>
</evidence>
<protein>
    <recommendedName>
        <fullName evidence="2">Long chronological lifespan protein 2</fullName>
    </recommendedName>
</protein>
<evidence type="ECO:0000256" key="3">
    <source>
        <dbReference type="ARBA" id="ARBA00022729"/>
    </source>
</evidence>
<sequence length="125" mass="13808">MMRQSWTFILPLLLLVGVQLVAAQFGFFENMFGQQQHQQQQQQRSGASQWAAYSDSVACAHYLCPATLDCVEKPTDCPCPNPEDIKCLVPDMEGDVDDATIICTRGGNGCSGVEQFSKKGMKSRK</sequence>